<evidence type="ECO:0000256" key="1">
    <source>
        <dbReference type="SAM" id="MobiDB-lite"/>
    </source>
</evidence>
<name>A0A0A9GUE7_ARUDO</name>
<feature type="region of interest" description="Disordered" evidence="1">
    <location>
        <begin position="1"/>
        <end position="32"/>
    </location>
</feature>
<proteinExistence type="predicted"/>
<organism evidence="2">
    <name type="scientific">Arundo donax</name>
    <name type="common">Giant reed</name>
    <name type="synonym">Donax arundinaceus</name>
    <dbReference type="NCBI Taxonomy" id="35708"/>
    <lineage>
        <taxon>Eukaryota</taxon>
        <taxon>Viridiplantae</taxon>
        <taxon>Streptophyta</taxon>
        <taxon>Embryophyta</taxon>
        <taxon>Tracheophyta</taxon>
        <taxon>Spermatophyta</taxon>
        <taxon>Magnoliopsida</taxon>
        <taxon>Liliopsida</taxon>
        <taxon>Poales</taxon>
        <taxon>Poaceae</taxon>
        <taxon>PACMAD clade</taxon>
        <taxon>Arundinoideae</taxon>
        <taxon>Arundineae</taxon>
        <taxon>Arundo</taxon>
    </lineage>
</organism>
<sequence length="65" mass="7045">MSSHQAQPYYLLESSHQTTPSPHPSLAHRKGLQSVCCMSRHPAPLPSLSYPSSYSSPPSPNLPST</sequence>
<accession>A0A0A9GUE7</accession>
<dbReference type="AlphaFoldDB" id="A0A0A9GUE7"/>
<dbReference type="EMBL" id="GBRH01169276">
    <property type="protein sequence ID" value="JAE28620.1"/>
    <property type="molecule type" value="Transcribed_RNA"/>
</dbReference>
<reference evidence="2" key="1">
    <citation type="submission" date="2014-09" db="EMBL/GenBank/DDBJ databases">
        <authorList>
            <person name="Magalhaes I.L.F."/>
            <person name="Oliveira U."/>
            <person name="Santos F.R."/>
            <person name="Vidigal T.H.D.A."/>
            <person name="Brescovit A.D."/>
            <person name="Santos A.J."/>
        </authorList>
    </citation>
    <scope>NUCLEOTIDE SEQUENCE</scope>
    <source>
        <tissue evidence="2">Shoot tissue taken approximately 20 cm above the soil surface</tissue>
    </source>
</reference>
<protein>
    <submittedName>
        <fullName evidence="2">Uncharacterized protein</fullName>
    </submittedName>
</protein>
<reference evidence="2" key="2">
    <citation type="journal article" date="2015" name="Data Brief">
        <title>Shoot transcriptome of the giant reed, Arundo donax.</title>
        <authorList>
            <person name="Barrero R.A."/>
            <person name="Guerrero F.D."/>
            <person name="Moolhuijzen P."/>
            <person name="Goolsby J.A."/>
            <person name="Tidwell J."/>
            <person name="Bellgard S.E."/>
            <person name="Bellgard M.I."/>
        </authorList>
    </citation>
    <scope>NUCLEOTIDE SEQUENCE</scope>
    <source>
        <tissue evidence="2">Shoot tissue taken approximately 20 cm above the soil surface</tissue>
    </source>
</reference>
<evidence type="ECO:0000313" key="2">
    <source>
        <dbReference type="EMBL" id="JAE28620.1"/>
    </source>
</evidence>